<proteinExistence type="predicted"/>
<dbReference type="KEGG" id="rsx:RhiXN_00272"/>
<reference evidence="1" key="1">
    <citation type="submission" date="2020-05" db="EMBL/GenBank/DDBJ databases">
        <title>Evolutionary and genomic comparisons of hybrid uninucleate and nonhybrid Rhizoctonia fungi.</title>
        <authorList>
            <person name="Li C."/>
            <person name="Chen X."/>
        </authorList>
    </citation>
    <scope>NUCLEOTIDE SEQUENCE</scope>
    <source>
        <strain evidence="1">AG-1 IA</strain>
    </source>
</reference>
<gene>
    <name evidence="1" type="ORF">RhiXN_00272</name>
</gene>
<dbReference type="GeneID" id="67022554"/>
<dbReference type="AlphaFoldDB" id="A0A8H8SUF6"/>
<evidence type="ECO:0000313" key="1">
    <source>
        <dbReference type="EMBL" id="QRW18866.1"/>
    </source>
</evidence>
<protein>
    <submittedName>
        <fullName evidence="1">Uncharacterized protein</fullName>
    </submittedName>
</protein>
<accession>A0A8H8SUF6</accession>
<dbReference type="EMBL" id="CP059661">
    <property type="protein sequence ID" value="QRW18866.1"/>
    <property type="molecule type" value="Genomic_DNA"/>
</dbReference>
<name>A0A8H8SUF6_9AGAM</name>
<sequence>MLLHFVANDLEVPLQICVFFLITSIQPTSSFAATLRGPKAPVIWYNTLGITSRSVQVFRGAPWPKDELTALIRKQAEARFPVPLAIELKKDVAGTKARDEANGKSHVDPVLVGAAISLVLDCPDPSALLLEILYDLNPRLSLSET</sequence>
<organism evidence="1 2">
    <name type="scientific">Rhizoctonia solani</name>
    <dbReference type="NCBI Taxonomy" id="456999"/>
    <lineage>
        <taxon>Eukaryota</taxon>
        <taxon>Fungi</taxon>
        <taxon>Dikarya</taxon>
        <taxon>Basidiomycota</taxon>
        <taxon>Agaricomycotina</taxon>
        <taxon>Agaricomycetes</taxon>
        <taxon>Cantharellales</taxon>
        <taxon>Ceratobasidiaceae</taxon>
        <taxon>Rhizoctonia</taxon>
    </lineage>
</organism>
<dbReference type="Proteomes" id="UP000650533">
    <property type="component" value="Chromosome 4"/>
</dbReference>
<dbReference type="RefSeq" id="XP_043179103.1">
    <property type="nucleotide sequence ID" value="XM_043320091.1"/>
</dbReference>
<evidence type="ECO:0000313" key="2">
    <source>
        <dbReference type="Proteomes" id="UP000650533"/>
    </source>
</evidence>